<evidence type="ECO:0000259" key="5">
    <source>
        <dbReference type="Pfam" id="PF26190"/>
    </source>
</evidence>
<evidence type="ECO:0000313" key="6">
    <source>
        <dbReference type="Proteomes" id="UP000887574"/>
    </source>
</evidence>
<dbReference type="WBParaSite" id="jg16415">
    <property type="protein sequence ID" value="jg16415"/>
    <property type="gene ID" value="jg16415"/>
</dbReference>
<keyword evidence="6" id="KW-1185">Reference proteome</keyword>
<evidence type="ECO:0000313" key="7">
    <source>
        <dbReference type="WBParaSite" id="jg16415"/>
    </source>
</evidence>
<dbReference type="InterPro" id="IPR029775">
    <property type="entry name" value="NPHP4"/>
</dbReference>
<dbReference type="InterPro" id="IPR058685">
    <property type="entry name" value="Ig_NPHP4_4th"/>
</dbReference>
<dbReference type="GO" id="GO:0035869">
    <property type="term" value="C:ciliary transition zone"/>
    <property type="evidence" value="ECO:0007669"/>
    <property type="project" value="TreeGrafter"/>
</dbReference>
<sequence>MADAACFLPEYFFTSTSFVEHIPGIKLHNNGTFLTADTFTAILDNATIAYGADSSRVESLILNLLTKDQLERRLRIGVHNGLNYLEEPICLFLSARDELETGMLSYSAETANLFARNSTKLTKLCADPIYAIVFSIDYLVGSLRSDGIVSESQLIMVAWGAWSPFQDAAFTLADTITVPLVGGPRPNPDDCLSLSLRSFSSKDVFADIRPQFNLRFNFAIVDSTNTEALLKIPNSEMSNVRTPLPRPDVSVHVQETERMAKSATEPTPFVEAYHPEIVDEQPVSEEYTSEHTTSLVYPTNTLQKSRSMPALERNESSRQSSQAIDSNFARVDENNCIIEENGTGFMIKYVVEKSSIPPTDADDLFQYMHWNRLYIDVWDADSLVHVGTAAIPLKYLCRQNSEAVLTELQCPIIQSGLCGESPVMTGLLYLKMANIGYPSDRVGVYGGKKSKHSARICKSNNTNEQHRLRARTLNGIHESALQKFLTMQKLDLYQRKEDLFSNESIHRLQQWNDMKKNMTPLTVNASVKKFVFHEELEAYKTIRNKSKAATLLKAVFKGITSHYTIHANMVNLILNTDEWKYFKDMHNLKTPLERDLFNVDENKSVTLLLNSLESVYLPFKYDPYEGGVTLPTDLDCFELRCNAGEPNTTSTFLVMLYGDRYHSNLIATWYFTVHAVYRLNIEAIQAQTTKIPLLIRPFPPNDSLLQLHSSSEAISFVPNQPFFSASQSLADIQALFSPNFTGKRSCIITLVDINTSRLLSTWIINAAKIVLENAYSIPQTFRVHTSNEDLVSVHKEYYQLEGNSSCTIQLNFHPVQLNKSTNVQVKS</sequence>
<dbReference type="Pfam" id="PF26186">
    <property type="entry name" value="NPHP4_C2_3rd"/>
    <property type="match status" value="1"/>
</dbReference>
<dbReference type="InterPro" id="IPR058687">
    <property type="entry name" value="Ig_NPHP4_1st"/>
</dbReference>
<dbReference type="Proteomes" id="UP000887574">
    <property type="component" value="Unplaced"/>
</dbReference>
<proteinExistence type="predicted"/>
<protein>
    <submittedName>
        <fullName evidence="7">Uncharacterized protein</fullName>
    </submittedName>
</protein>
<dbReference type="GO" id="GO:0036064">
    <property type="term" value="C:ciliary basal body"/>
    <property type="evidence" value="ECO:0007669"/>
    <property type="project" value="TreeGrafter"/>
</dbReference>
<dbReference type="InterPro" id="IPR058765">
    <property type="entry name" value="NPHP4_C2-like"/>
</dbReference>
<dbReference type="Pfam" id="PF26015">
    <property type="entry name" value="Ig_NPH4_3rd"/>
    <property type="match status" value="1"/>
</dbReference>
<accession>A0A915D7X4</accession>
<dbReference type="GO" id="GO:1904491">
    <property type="term" value="P:protein localization to ciliary transition zone"/>
    <property type="evidence" value="ECO:0007669"/>
    <property type="project" value="TreeGrafter"/>
</dbReference>
<evidence type="ECO:0000256" key="1">
    <source>
        <dbReference type="SAM" id="MobiDB-lite"/>
    </source>
</evidence>
<dbReference type="InterPro" id="IPR058686">
    <property type="entry name" value="Ig_NPHP4_3rd"/>
</dbReference>
<feature type="domain" description="NPHP4 Ig-like" evidence="5">
    <location>
        <begin position="567"/>
        <end position="630"/>
    </location>
</feature>
<dbReference type="Pfam" id="PF26187">
    <property type="entry name" value="Ig_NPHP4_4th"/>
    <property type="match status" value="1"/>
</dbReference>
<name>A0A915D7X4_9BILA</name>
<feature type="domain" description="NPHP4 Ig-like" evidence="2">
    <location>
        <begin position="685"/>
        <end position="766"/>
    </location>
</feature>
<dbReference type="PANTHER" id="PTHR31043">
    <property type="entry name" value="NEPHROCYSTIN-4"/>
    <property type="match status" value="1"/>
</dbReference>
<evidence type="ECO:0000259" key="2">
    <source>
        <dbReference type="Pfam" id="PF26015"/>
    </source>
</evidence>
<dbReference type="AlphaFoldDB" id="A0A915D7X4"/>
<dbReference type="GO" id="GO:0097730">
    <property type="term" value="C:non-motile cilium"/>
    <property type="evidence" value="ECO:0007669"/>
    <property type="project" value="InterPro"/>
</dbReference>
<dbReference type="Pfam" id="PF26190">
    <property type="entry name" value="Ig_NPHP4_1st"/>
    <property type="match status" value="1"/>
</dbReference>
<feature type="domain" description="NPHP4 C2-like" evidence="3">
    <location>
        <begin position="311"/>
        <end position="414"/>
    </location>
</feature>
<dbReference type="GO" id="GO:0090090">
    <property type="term" value="P:negative regulation of canonical Wnt signaling pathway"/>
    <property type="evidence" value="ECO:0007669"/>
    <property type="project" value="InterPro"/>
</dbReference>
<organism evidence="6 7">
    <name type="scientific">Ditylenchus dipsaci</name>
    <dbReference type="NCBI Taxonomy" id="166011"/>
    <lineage>
        <taxon>Eukaryota</taxon>
        <taxon>Metazoa</taxon>
        <taxon>Ecdysozoa</taxon>
        <taxon>Nematoda</taxon>
        <taxon>Chromadorea</taxon>
        <taxon>Rhabditida</taxon>
        <taxon>Tylenchina</taxon>
        <taxon>Tylenchomorpha</taxon>
        <taxon>Sphaerularioidea</taxon>
        <taxon>Anguinidae</taxon>
        <taxon>Anguininae</taxon>
        <taxon>Ditylenchus</taxon>
    </lineage>
</organism>
<feature type="domain" description="NPHP4 Ig-like" evidence="4">
    <location>
        <begin position="768"/>
        <end position="823"/>
    </location>
</feature>
<evidence type="ECO:0000259" key="3">
    <source>
        <dbReference type="Pfam" id="PF26186"/>
    </source>
</evidence>
<dbReference type="GO" id="GO:0097546">
    <property type="term" value="C:ciliary base"/>
    <property type="evidence" value="ECO:0007669"/>
    <property type="project" value="TreeGrafter"/>
</dbReference>
<feature type="region of interest" description="Disordered" evidence="1">
    <location>
        <begin position="303"/>
        <end position="325"/>
    </location>
</feature>
<reference evidence="7" key="1">
    <citation type="submission" date="2022-11" db="UniProtKB">
        <authorList>
            <consortium name="WormBaseParasite"/>
        </authorList>
    </citation>
    <scope>IDENTIFICATION</scope>
</reference>
<dbReference type="PANTHER" id="PTHR31043:SF3">
    <property type="entry name" value="NEPHROCYSTIN-4"/>
    <property type="match status" value="1"/>
</dbReference>
<evidence type="ECO:0000259" key="4">
    <source>
        <dbReference type="Pfam" id="PF26187"/>
    </source>
</evidence>